<dbReference type="PANTHER" id="PTHR33469">
    <property type="entry name" value="PROTEIN ELF4-LIKE 4"/>
    <property type="match status" value="1"/>
</dbReference>
<dbReference type="AlphaFoldDB" id="A0AAV0K157"/>
<organism evidence="7 8">
    <name type="scientific">Linum tenue</name>
    <dbReference type="NCBI Taxonomy" id="586396"/>
    <lineage>
        <taxon>Eukaryota</taxon>
        <taxon>Viridiplantae</taxon>
        <taxon>Streptophyta</taxon>
        <taxon>Embryophyta</taxon>
        <taxon>Tracheophyta</taxon>
        <taxon>Spermatophyta</taxon>
        <taxon>Magnoliopsida</taxon>
        <taxon>eudicotyledons</taxon>
        <taxon>Gunneridae</taxon>
        <taxon>Pentapetalae</taxon>
        <taxon>rosids</taxon>
        <taxon>fabids</taxon>
        <taxon>Malpighiales</taxon>
        <taxon>Linaceae</taxon>
        <taxon>Linum</taxon>
    </lineage>
</organism>
<protein>
    <recommendedName>
        <fullName evidence="6">Protein EARLY FLOWERING 4 domain-containing protein</fullName>
    </recommendedName>
</protein>
<dbReference type="Proteomes" id="UP001154282">
    <property type="component" value="Unassembled WGS sequence"/>
</dbReference>
<evidence type="ECO:0000256" key="4">
    <source>
        <dbReference type="ARBA" id="ARBA00023242"/>
    </source>
</evidence>
<proteinExistence type="inferred from homology"/>
<evidence type="ECO:0000259" key="6">
    <source>
        <dbReference type="Pfam" id="PF07011"/>
    </source>
</evidence>
<keyword evidence="3" id="KW-0090">Biological rhythms</keyword>
<dbReference type="InterPro" id="IPR009741">
    <property type="entry name" value="EARLY_FLOWERING_4_dom"/>
</dbReference>
<feature type="region of interest" description="Disordered" evidence="5">
    <location>
        <begin position="127"/>
        <end position="146"/>
    </location>
</feature>
<dbReference type="GO" id="GO:0048511">
    <property type="term" value="P:rhythmic process"/>
    <property type="evidence" value="ECO:0007669"/>
    <property type="project" value="UniProtKB-KW"/>
</dbReference>
<accession>A0AAV0K157</accession>
<dbReference type="GO" id="GO:0042753">
    <property type="term" value="P:positive regulation of circadian rhythm"/>
    <property type="evidence" value="ECO:0007669"/>
    <property type="project" value="InterPro"/>
</dbReference>
<dbReference type="InterPro" id="IPR040462">
    <property type="entry name" value="EARLY_FLOWERING_4"/>
</dbReference>
<evidence type="ECO:0000256" key="3">
    <source>
        <dbReference type="ARBA" id="ARBA00023108"/>
    </source>
</evidence>
<feature type="region of interest" description="Disordered" evidence="5">
    <location>
        <begin position="27"/>
        <end position="56"/>
    </location>
</feature>
<reference evidence="7" key="1">
    <citation type="submission" date="2022-08" db="EMBL/GenBank/DDBJ databases">
        <authorList>
            <person name="Gutierrez-Valencia J."/>
        </authorList>
    </citation>
    <scope>NUCLEOTIDE SEQUENCE</scope>
</reference>
<feature type="compositionally biased region" description="Basic and acidic residues" evidence="5">
    <location>
        <begin position="39"/>
        <end position="50"/>
    </location>
</feature>
<evidence type="ECO:0000256" key="1">
    <source>
        <dbReference type="ARBA" id="ARBA00004123"/>
    </source>
</evidence>
<dbReference type="EMBL" id="CAMGYJ010000005">
    <property type="protein sequence ID" value="CAI0415838.1"/>
    <property type="molecule type" value="Genomic_DNA"/>
</dbReference>
<evidence type="ECO:0000313" key="8">
    <source>
        <dbReference type="Proteomes" id="UP001154282"/>
    </source>
</evidence>
<comment type="similarity">
    <text evidence="2">Belongs to the EARLY FLOWERING 4 family.</text>
</comment>
<keyword evidence="8" id="KW-1185">Reference proteome</keyword>
<feature type="domain" description="Protein EARLY FLOWERING 4" evidence="6">
    <location>
        <begin position="55"/>
        <end position="134"/>
    </location>
</feature>
<dbReference type="GO" id="GO:0009649">
    <property type="term" value="P:entrainment of circadian clock"/>
    <property type="evidence" value="ECO:0007669"/>
    <property type="project" value="TreeGrafter"/>
</dbReference>
<name>A0AAV0K157_9ROSI</name>
<evidence type="ECO:0000313" key="7">
    <source>
        <dbReference type="EMBL" id="CAI0415838.1"/>
    </source>
</evidence>
<comment type="caution">
    <text evidence="7">The sequence shown here is derived from an EMBL/GenBank/DDBJ whole genome shotgun (WGS) entry which is preliminary data.</text>
</comment>
<evidence type="ECO:0000256" key="2">
    <source>
        <dbReference type="ARBA" id="ARBA00009514"/>
    </source>
</evidence>
<gene>
    <name evidence="7" type="ORF">LITE_LOCUS16769</name>
</gene>
<sequence>MNKCPERRFLKCLLLGQEQLALLDDITAPPPESSMADGNRNHGRDRRGGGEEEEIDGEMWANFSGTFRKVQTVLDRNRSLIQQVNDNHQSRIPDNMAKNVPLIQEINHNISTVSSLYSDLSSNFVSSYHHRNGKDADGRRDGGNKA</sequence>
<dbReference type="PANTHER" id="PTHR33469:SF5">
    <property type="entry name" value="PROTEIN EARLY FLOWERING 4"/>
    <property type="match status" value="1"/>
</dbReference>
<dbReference type="Pfam" id="PF07011">
    <property type="entry name" value="Elf4"/>
    <property type="match status" value="1"/>
</dbReference>
<evidence type="ECO:0000256" key="5">
    <source>
        <dbReference type="SAM" id="MobiDB-lite"/>
    </source>
</evidence>
<comment type="subcellular location">
    <subcellularLocation>
        <location evidence="1">Nucleus</location>
    </subcellularLocation>
</comment>
<feature type="compositionally biased region" description="Basic and acidic residues" evidence="5">
    <location>
        <begin position="133"/>
        <end position="146"/>
    </location>
</feature>
<dbReference type="GO" id="GO:0005634">
    <property type="term" value="C:nucleus"/>
    <property type="evidence" value="ECO:0007669"/>
    <property type="project" value="UniProtKB-SubCell"/>
</dbReference>
<keyword evidence="4" id="KW-0539">Nucleus</keyword>